<dbReference type="SUPFAM" id="SSF82771">
    <property type="entry name" value="GIY-YIG endonuclease"/>
    <property type="match status" value="1"/>
</dbReference>
<sequence>MKTSHIYLLIDPRTGDEKYIGYTNKLKRRLYQHVNGANLKPYFPNTVKRNNDPDLWMCNTEKSKWIRELLNLGLTPTIQLLVTVADSHKAYYEWFWGQIYADAILVNDKPFNKESITGI</sequence>
<protein>
    <recommendedName>
        <fullName evidence="1">GIY-YIG domain-containing protein</fullName>
    </recommendedName>
</protein>
<dbReference type="InterPro" id="IPR035901">
    <property type="entry name" value="GIY-YIG_endonuc_sf"/>
</dbReference>
<dbReference type="InterPro" id="IPR000305">
    <property type="entry name" value="GIY-YIG_endonuc"/>
</dbReference>
<dbReference type="Pfam" id="PF01541">
    <property type="entry name" value="GIY-YIG"/>
    <property type="match status" value="1"/>
</dbReference>
<reference evidence="2 3" key="1">
    <citation type="submission" date="2017-11" db="EMBL/GenBank/DDBJ databases">
        <title>Taxonomic description and genome sequences of Spirosoma HA7 sp. nov., isolated from pollen microhabitat of Corylus avellana.</title>
        <authorList>
            <person name="Ambika Manirajan B."/>
            <person name="Suarez C."/>
            <person name="Ratering S."/>
            <person name="Geissler-Plaum R."/>
            <person name="Cardinale M."/>
            <person name="Sylvia S."/>
        </authorList>
    </citation>
    <scope>NUCLEOTIDE SEQUENCE [LARGE SCALE GENOMIC DNA]</scope>
    <source>
        <strain evidence="2 3">HA7</strain>
    </source>
</reference>
<dbReference type="RefSeq" id="WP_100986383.1">
    <property type="nucleotide sequence ID" value="NZ_CP025096.1"/>
</dbReference>
<proteinExistence type="predicted"/>
<feature type="domain" description="GIY-YIG" evidence="1">
    <location>
        <begin position="2"/>
        <end position="80"/>
    </location>
</feature>
<keyword evidence="3" id="KW-1185">Reference proteome</keyword>
<dbReference type="KEGG" id="spir:CWM47_03485"/>
<dbReference type="PROSITE" id="PS50164">
    <property type="entry name" value="GIY_YIG"/>
    <property type="match status" value="1"/>
</dbReference>
<organism evidence="2 3">
    <name type="scientific">Spirosoma pollinicola</name>
    <dbReference type="NCBI Taxonomy" id="2057025"/>
    <lineage>
        <taxon>Bacteria</taxon>
        <taxon>Pseudomonadati</taxon>
        <taxon>Bacteroidota</taxon>
        <taxon>Cytophagia</taxon>
        <taxon>Cytophagales</taxon>
        <taxon>Cytophagaceae</taxon>
        <taxon>Spirosoma</taxon>
    </lineage>
</organism>
<evidence type="ECO:0000313" key="2">
    <source>
        <dbReference type="EMBL" id="AUD00960.1"/>
    </source>
</evidence>
<dbReference type="EMBL" id="CP025096">
    <property type="protein sequence ID" value="AUD00960.1"/>
    <property type="molecule type" value="Genomic_DNA"/>
</dbReference>
<dbReference type="Proteomes" id="UP000232883">
    <property type="component" value="Chromosome"/>
</dbReference>
<name>A0A2K8YTL0_9BACT</name>
<dbReference type="OrthoDB" id="9807770at2"/>
<gene>
    <name evidence="2" type="ORF">CWM47_03485</name>
</gene>
<dbReference type="AlphaFoldDB" id="A0A2K8YTL0"/>
<evidence type="ECO:0000313" key="3">
    <source>
        <dbReference type="Proteomes" id="UP000232883"/>
    </source>
</evidence>
<accession>A0A2K8YTL0</accession>
<evidence type="ECO:0000259" key="1">
    <source>
        <dbReference type="PROSITE" id="PS50164"/>
    </source>
</evidence>